<dbReference type="InterPro" id="IPR036736">
    <property type="entry name" value="ACP-like_sf"/>
</dbReference>
<organism evidence="5">
    <name type="scientific">Aeromonas salmonicida subsp. salmonicida</name>
    <dbReference type="NCBI Taxonomy" id="29491"/>
    <lineage>
        <taxon>Bacteria</taxon>
        <taxon>Pseudomonadati</taxon>
        <taxon>Pseudomonadota</taxon>
        <taxon>Gammaproteobacteria</taxon>
        <taxon>Aeromonadales</taxon>
        <taxon>Aeromonadaceae</taxon>
        <taxon>Aeromonas</taxon>
    </lineage>
</organism>
<dbReference type="Pfam" id="PF00550">
    <property type="entry name" value="PP-binding"/>
    <property type="match status" value="1"/>
</dbReference>
<dbReference type="Gene3D" id="3.30.559.30">
    <property type="entry name" value="Nonribosomal peptide synthetase, condensation domain"/>
    <property type="match status" value="1"/>
</dbReference>
<dbReference type="SUPFAM" id="SSF52777">
    <property type="entry name" value="CoA-dependent acyltransferases"/>
    <property type="match status" value="3"/>
</dbReference>
<reference evidence="5" key="2">
    <citation type="journal article" date="2009" name="Vet. Microbiol.">
        <title>Identification of iron regulated genes in the fish pathogen Aeromonas salmonicida subsp. salmonicida: Genetic diversity and evidence of conserved iron uptake systems.</title>
        <authorList>
            <person name="Najimi M."/>
            <person name="Lemos M.L."/>
            <person name="Osorio C.R."/>
        </authorList>
    </citation>
    <scope>NUCLEOTIDE SEQUENCE</scope>
    <source>
        <strain evidence="5">ACR168.1</strain>
    </source>
</reference>
<dbReference type="Pfam" id="PF00668">
    <property type="entry name" value="Condensation"/>
    <property type="match status" value="1"/>
</dbReference>
<dbReference type="PROSITE" id="PS50075">
    <property type="entry name" value="CARRIER"/>
    <property type="match status" value="1"/>
</dbReference>
<feature type="domain" description="Carrier" evidence="4">
    <location>
        <begin position="202"/>
        <end position="277"/>
    </location>
</feature>
<protein>
    <submittedName>
        <fullName evidence="5">Non-ribosomal peptide synthetase BasB</fullName>
    </submittedName>
</protein>
<dbReference type="PROSITE" id="PS00012">
    <property type="entry name" value="PHOSPHOPANTETHEINE"/>
    <property type="match status" value="1"/>
</dbReference>
<dbReference type="InterPro" id="IPR009081">
    <property type="entry name" value="PP-bd_ACP"/>
</dbReference>
<comment type="cofactor">
    <cofactor evidence="1">
        <name>pantetheine 4'-phosphate</name>
        <dbReference type="ChEBI" id="CHEBI:47942"/>
    </cofactor>
</comment>
<dbReference type="GO" id="GO:0044550">
    <property type="term" value="P:secondary metabolite biosynthetic process"/>
    <property type="evidence" value="ECO:0007669"/>
    <property type="project" value="TreeGrafter"/>
</dbReference>
<reference evidence="5" key="1">
    <citation type="journal article" date="2008" name="Appl. Environ. Microbiol.">
        <title>Identification of siderophore biosynthesis genes essential for growth under iron limitation in Aeromonas salmonicida.</title>
        <authorList>
            <person name="Najimi M."/>
            <person name="Lemos M.L."/>
            <person name="Osorio C.R."/>
        </authorList>
    </citation>
    <scope>NUCLEOTIDE SEQUENCE</scope>
    <source>
        <strain evidence="5">ACR168.1</strain>
    </source>
</reference>
<sequence length="734" mass="82677">MVIIHNSARRPLLPLCYSEVLPDIPVSTHEENIWLLQQQHPEQVIKHLEVWRLDDNVDISLLTLTIQSLITALPDLNSRYLFSDEGDLYKYRVDGWYPCLEFIRLSSGDLDTTLGSLHTSPWDSASQPPFKAFIIHVEQCVMFALMSHPILGEACCLGPLVARLRDEYGALAPHLPSLEMTKLSINSGVLAPEITNNQTEHTERDKLALILLDEFRIALSSPEMTLNDDFFDFGGHSLLATRIIGKLQNRHGIECRFNDFFESPSAAALAKKAVLNSPPQQIPSLVVENTSQQAPLALAQASLWRAYAAHDFGTIFNLPFALYFIDEVDETVFLQAFTDLIKRHPSLRTTFHVQDGQVFQRIIPVEHLGQYRWFWHSAESGGVSLANEATYQFDLSRELPIRIRFIRDVATGRQHLSFLVHHMVVDEWSINLMMEDLASAYLARAADQAPVWATPALDFHGFARQQAEQGINPRHLAYWTRMLQGAADERRKQRLCAPSEGQGSIAAQWLELKLEQGSLDSLYAFARGHDSSLFNLVYTAIAVSLHKLDDLNEIVIGTSASGRTDPAFFDTVGYFTTMVAHRVEFDEQESFGSLLRTVTHTINDSMSYADIPLEQIQQGLGMTAAEGLLFDVYVQIHAKNALNGRLPTPAGEGIRYRQIDPDKTESMFGLQFEIMEDVLEGERRLRLVITYSAERYSRDWVEALCVVLNRLFGLMTSTGTSACRLADLALQKEA</sequence>
<dbReference type="Gene3D" id="3.30.559.10">
    <property type="entry name" value="Chloramphenicol acetyltransferase-like domain"/>
    <property type="match status" value="2"/>
</dbReference>
<dbReference type="GO" id="GO:0005737">
    <property type="term" value="C:cytoplasm"/>
    <property type="evidence" value="ECO:0007669"/>
    <property type="project" value="TreeGrafter"/>
</dbReference>
<dbReference type="SUPFAM" id="SSF47336">
    <property type="entry name" value="ACP-like"/>
    <property type="match status" value="1"/>
</dbReference>
<evidence type="ECO:0000313" key="5">
    <source>
        <dbReference type="EMBL" id="CAN84650.1"/>
    </source>
</evidence>
<dbReference type="InterPro" id="IPR006162">
    <property type="entry name" value="Ppantetheine_attach_site"/>
</dbReference>
<evidence type="ECO:0000259" key="4">
    <source>
        <dbReference type="PROSITE" id="PS50075"/>
    </source>
</evidence>
<dbReference type="GO" id="GO:0031177">
    <property type="term" value="F:phosphopantetheine binding"/>
    <property type="evidence" value="ECO:0007669"/>
    <property type="project" value="TreeGrafter"/>
</dbReference>
<dbReference type="InterPro" id="IPR001242">
    <property type="entry name" value="Condensation_dom"/>
</dbReference>
<accession>A5I8F9</accession>
<dbReference type="PANTHER" id="PTHR45527:SF1">
    <property type="entry name" value="FATTY ACID SYNTHASE"/>
    <property type="match status" value="1"/>
</dbReference>
<dbReference type="AlphaFoldDB" id="A5I8F9"/>
<evidence type="ECO:0000256" key="1">
    <source>
        <dbReference type="ARBA" id="ARBA00001957"/>
    </source>
</evidence>
<proteinExistence type="predicted"/>
<dbReference type="Gene3D" id="1.10.1200.10">
    <property type="entry name" value="ACP-like"/>
    <property type="match status" value="1"/>
</dbReference>
<dbReference type="PANTHER" id="PTHR45527">
    <property type="entry name" value="NONRIBOSOMAL PEPTIDE SYNTHETASE"/>
    <property type="match status" value="1"/>
</dbReference>
<gene>
    <name evidence="5" type="primary">basB</name>
</gene>
<keyword evidence="3" id="KW-0597">Phosphoprotein</keyword>
<evidence type="ECO:0000256" key="2">
    <source>
        <dbReference type="ARBA" id="ARBA00022450"/>
    </source>
</evidence>
<evidence type="ECO:0000256" key="3">
    <source>
        <dbReference type="ARBA" id="ARBA00022553"/>
    </source>
</evidence>
<dbReference type="GO" id="GO:0003824">
    <property type="term" value="F:catalytic activity"/>
    <property type="evidence" value="ECO:0007669"/>
    <property type="project" value="InterPro"/>
</dbReference>
<keyword evidence="2" id="KW-0596">Phosphopantetheine</keyword>
<dbReference type="EMBL" id="AM712657">
    <property type="protein sequence ID" value="CAN84650.1"/>
    <property type="molecule type" value="Genomic_DNA"/>
</dbReference>
<name>A5I8F9_AERSS</name>
<dbReference type="InterPro" id="IPR023213">
    <property type="entry name" value="CAT-like_dom_sf"/>
</dbReference>
<dbReference type="GO" id="GO:0043041">
    <property type="term" value="P:amino acid activation for nonribosomal peptide biosynthetic process"/>
    <property type="evidence" value="ECO:0007669"/>
    <property type="project" value="TreeGrafter"/>
</dbReference>